<evidence type="ECO:0000313" key="2">
    <source>
        <dbReference type="EMBL" id="CAB1457826.1"/>
    </source>
</evidence>
<dbReference type="AlphaFoldDB" id="A0A9N7W0C7"/>
<comment type="caution">
    <text evidence="2">The sequence shown here is derived from an EMBL/GenBank/DDBJ whole genome shotgun (WGS) entry which is preliminary data.</text>
</comment>
<feature type="region of interest" description="Disordered" evidence="1">
    <location>
        <begin position="52"/>
        <end position="92"/>
    </location>
</feature>
<gene>
    <name evidence="2" type="ORF">PLEPLA_LOCUS45653</name>
</gene>
<evidence type="ECO:0000313" key="3">
    <source>
        <dbReference type="Proteomes" id="UP001153269"/>
    </source>
</evidence>
<feature type="compositionally biased region" description="Polar residues" evidence="1">
    <location>
        <begin position="52"/>
        <end position="71"/>
    </location>
</feature>
<keyword evidence="3" id="KW-1185">Reference proteome</keyword>
<name>A0A9N7W0C7_PLEPL</name>
<organism evidence="2 3">
    <name type="scientific">Pleuronectes platessa</name>
    <name type="common">European plaice</name>
    <dbReference type="NCBI Taxonomy" id="8262"/>
    <lineage>
        <taxon>Eukaryota</taxon>
        <taxon>Metazoa</taxon>
        <taxon>Chordata</taxon>
        <taxon>Craniata</taxon>
        <taxon>Vertebrata</taxon>
        <taxon>Euteleostomi</taxon>
        <taxon>Actinopterygii</taxon>
        <taxon>Neopterygii</taxon>
        <taxon>Teleostei</taxon>
        <taxon>Neoteleostei</taxon>
        <taxon>Acanthomorphata</taxon>
        <taxon>Carangaria</taxon>
        <taxon>Pleuronectiformes</taxon>
        <taxon>Pleuronectoidei</taxon>
        <taxon>Pleuronectidae</taxon>
        <taxon>Pleuronectes</taxon>
    </lineage>
</organism>
<dbReference type="Proteomes" id="UP001153269">
    <property type="component" value="Unassembled WGS sequence"/>
</dbReference>
<sequence>MLQHLGLRGHIRETVTYVNNQTDHILTLRRRQMRNTTIKINQQFRVLQTPMNNSTGQATTFTIKSNSSDSGQNRHRTAPQPPQPLINHFSTGQRHNRFQYNRGGKEKQVDTLILNRSTILEA</sequence>
<evidence type="ECO:0000256" key="1">
    <source>
        <dbReference type="SAM" id="MobiDB-lite"/>
    </source>
</evidence>
<feature type="non-terminal residue" evidence="2">
    <location>
        <position position="122"/>
    </location>
</feature>
<dbReference type="EMBL" id="CADEAL010004358">
    <property type="protein sequence ID" value="CAB1457826.1"/>
    <property type="molecule type" value="Genomic_DNA"/>
</dbReference>
<proteinExistence type="predicted"/>
<reference evidence="2" key="1">
    <citation type="submission" date="2020-03" db="EMBL/GenBank/DDBJ databases">
        <authorList>
            <person name="Weist P."/>
        </authorList>
    </citation>
    <scope>NUCLEOTIDE SEQUENCE</scope>
</reference>
<protein>
    <submittedName>
        <fullName evidence="2">Uncharacterized protein</fullName>
    </submittedName>
</protein>
<accession>A0A9N7W0C7</accession>